<reference evidence="1" key="1">
    <citation type="journal article" date="2021" name="PeerJ">
        <title>Extensive microbial diversity within the chicken gut microbiome revealed by metagenomics and culture.</title>
        <authorList>
            <person name="Gilroy R."/>
            <person name="Ravi A."/>
            <person name="Getino M."/>
            <person name="Pursley I."/>
            <person name="Horton D.L."/>
            <person name="Alikhan N.F."/>
            <person name="Baker D."/>
            <person name="Gharbi K."/>
            <person name="Hall N."/>
            <person name="Watson M."/>
            <person name="Adriaenssens E.M."/>
            <person name="Foster-Nyarko E."/>
            <person name="Jarju S."/>
            <person name="Secka A."/>
            <person name="Antonio M."/>
            <person name="Oren A."/>
            <person name="Chaudhuri R.R."/>
            <person name="La Ragione R."/>
            <person name="Hildebrand F."/>
            <person name="Pallen M.J."/>
        </authorList>
    </citation>
    <scope>NUCLEOTIDE SEQUENCE</scope>
    <source>
        <strain evidence="1">ChiBcolR7-4860</strain>
    </source>
</reference>
<gene>
    <name evidence="1" type="ORF">K8U73_04000</name>
</gene>
<reference evidence="1" key="2">
    <citation type="submission" date="2021-09" db="EMBL/GenBank/DDBJ databases">
        <authorList>
            <person name="Gilroy R."/>
        </authorList>
    </citation>
    <scope>NUCLEOTIDE SEQUENCE</scope>
    <source>
        <strain evidence="1">ChiBcolR7-4860</strain>
    </source>
</reference>
<sequence>MVQVSQEQKRVIKKFAAVGYEYDTLTERNVWAIHYLLTHTNPGVADGERAPSPVALGRTYGEYWRGRNGGIGDGLKGMRDMWRNARRIVSSDAERARLDDSMRATVIDSIKGNDIMFRAHVERDYPTALIADMDIYDVWLYMDDERLAEWWSDDADRRIRDYAGRVSSVFLDAIRRCPDDDELACDGVVMLAALMYAHWHVMARIHANEQSIEEFENRDYQWDTYDEQWHRWTKLRAACKETSVSKAIAFLVPAYTHGVAPDYNVFR</sequence>
<protein>
    <submittedName>
        <fullName evidence="1">Uncharacterized protein</fullName>
    </submittedName>
</protein>
<evidence type="ECO:0000313" key="1">
    <source>
        <dbReference type="EMBL" id="HJG41536.1"/>
    </source>
</evidence>
<evidence type="ECO:0000313" key="2">
    <source>
        <dbReference type="Proteomes" id="UP000786560"/>
    </source>
</evidence>
<proteinExistence type="predicted"/>
<accession>A0A921IZC5</accession>
<comment type="caution">
    <text evidence="1">The sequence shown here is derived from an EMBL/GenBank/DDBJ whole genome shotgun (WGS) entry which is preliminary data.</text>
</comment>
<organism evidence="1 2">
    <name type="scientific">Bifidobacterium pullorum subsp. gallinarum</name>
    <dbReference type="NCBI Taxonomy" id="78344"/>
    <lineage>
        <taxon>Bacteria</taxon>
        <taxon>Bacillati</taxon>
        <taxon>Actinomycetota</taxon>
        <taxon>Actinomycetes</taxon>
        <taxon>Bifidobacteriales</taxon>
        <taxon>Bifidobacteriaceae</taxon>
        <taxon>Bifidobacterium</taxon>
    </lineage>
</organism>
<dbReference type="AlphaFoldDB" id="A0A921IZC5"/>
<name>A0A921IZC5_9BIFI</name>
<dbReference type="EMBL" id="DYUX01000013">
    <property type="protein sequence ID" value="HJG41536.1"/>
    <property type="molecule type" value="Genomic_DNA"/>
</dbReference>
<dbReference type="RefSeq" id="WP_278711084.1">
    <property type="nucleotide sequence ID" value="NZ_DYUX01000013.1"/>
</dbReference>
<dbReference type="Proteomes" id="UP000786560">
    <property type="component" value="Unassembled WGS sequence"/>
</dbReference>